<feature type="transmembrane region" description="Helical" evidence="1">
    <location>
        <begin position="12"/>
        <end position="34"/>
    </location>
</feature>
<dbReference type="InterPro" id="IPR020846">
    <property type="entry name" value="MFS_dom"/>
</dbReference>
<accession>A0A645E4L7</accession>
<protein>
    <recommendedName>
        <fullName evidence="2">Major facilitator superfamily (MFS) profile domain-containing protein</fullName>
    </recommendedName>
</protein>
<dbReference type="GO" id="GO:0022857">
    <property type="term" value="F:transmembrane transporter activity"/>
    <property type="evidence" value="ECO:0007669"/>
    <property type="project" value="InterPro"/>
</dbReference>
<comment type="caution">
    <text evidence="3">The sequence shown here is derived from an EMBL/GenBank/DDBJ whole genome shotgun (WGS) entry which is preliminary data.</text>
</comment>
<feature type="transmembrane region" description="Helical" evidence="1">
    <location>
        <begin position="77"/>
        <end position="97"/>
    </location>
</feature>
<dbReference type="EMBL" id="VSSQ01042898">
    <property type="protein sequence ID" value="MPM96526.1"/>
    <property type="molecule type" value="Genomic_DNA"/>
</dbReference>
<feature type="transmembrane region" description="Helical" evidence="1">
    <location>
        <begin position="46"/>
        <end position="71"/>
    </location>
</feature>
<sequence length="106" mass="11486">MLFNTADSLILYYSSGIAVGLGLSVLSGSSLRYIMLNNTSVDDRAISQGMITIFTSVGQLSGAAIVGIVLAMKSKSYDMLFAGLSILLMVVVLFFIFKFRNEKKTE</sequence>
<dbReference type="InterPro" id="IPR036259">
    <property type="entry name" value="MFS_trans_sf"/>
</dbReference>
<feature type="domain" description="Major facilitator superfamily (MFS) profile" evidence="2">
    <location>
        <begin position="1"/>
        <end position="106"/>
    </location>
</feature>
<evidence type="ECO:0000256" key="1">
    <source>
        <dbReference type="SAM" id="Phobius"/>
    </source>
</evidence>
<reference evidence="3" key="1">
    <citation type="submission" date="2019-08" db="EMBL/GenBank/DDBJ databases">
        <authorList>
            <person name="Kucharzyk K."/>
            <person name="Murdoch R.W."/>
            <person name="Higgins S."/>
            <person name="Loffler F."/>
        </authorList>
    </citation>
    <scope>NUCLEOTIDE SEQUENCE</scope>
</reference>
<gene>
    <name evidence="3" type="ORF">SDC9_143690</name>
</gene>
<keyword evidence="1" id="KW-0812">Transmembrane</keyword>
<dbReference type="SUPFAM" id="SSF103473">
    <property type="entry name" value="MFS general substrate transporter"/>
    <property type="match status" value="1"/>
</dbReference>
<keyword evidence="1" id="KW-1133">Transmembrane helix</keyword>
<evidence type="ECO:0000313" key="3">
    <source>
        <dbReference type="EMBL" id="MPM96526.1"/>
    </source>
</evidence>
<dbReference type="Gene3D" id="1.20.1250.20">
    <property type="entry name" value="MFS general substrate transporter like domains"/>
    <property type="match status" value="1"/>
</dbReference>
<proteinExistence type="predicted"/>
<organism evidence="3">
    <name type="scientific">bioreactor metagenome</name>
    <dbReference type="NCBI Taxonomy" id="1076179"/>
    <lineage>
        <taxon>unclassified sequences</taxon>
        <taxon>metagenomes</taxon>
        <taxon>ecological metagenomes</taxon>
    </lineage>
</organism>
<keyword evidence="1" id="KW-0472">Membrane</keyword>
<evidence type="ECO:0000259" key="2">
    <source>
        <dbReference type="PROSITE" id="PS50850"/>
    </source>
</evidence>
<name>A0A645E4L7_9ZZZZ</name>
<dbReference type="PROSITE" id="PS50850">
    <property type="entry name" value="MFS"/>
    <property type="match status" value="1"/>
</dbReference>
<dbReference type="AlphaFoldDB" id="A0A645E4L7"/>